<accession>A0A949TX30</accession>
<comment type="caution">
    <text evidence="2">The sequence shown here is derived from an EMBL/GenBank/DDBJ whole genome shotgun (WGS) entry which is preliminary data.</text>
</comment>
<sequence length="130" mass="14932">MNQDKKSFIKEIKDYASSLKLNAIKTDIANAIDEANKNNLSYEEFLFTLLQKEHDIREYNLTQSRLRLANFPYKKYLKDLSMEELPADAKNKLKHLSSLKFIENGQNVILSGNPGTGNYRKFLLVGVSCL</sequence>
<dbReference type="AlphaFoldDB" id="A0A949TX30"/>
<keyword evidence="2" id="KW-0067">ATP-binding</keyword>
<evidence type="ECO:0000313" key="3">
    <source>
        <dbReference type="Proteomes" id="UP000694308"/>
    </source>
</evidence>
<feature type="domain" description="IstB-like ATP-binding" evidence="1">
    <location>
        <begin position="16"/>
        <end position="118"/>
    </location>
</feature>
<name>A0A949TX30_9CLOT</name>
<dbReference type="RefSeq" id="WP_218323917.1">
    <property type="nucleotide sequence ID" value="NZ_JAEEGC010000212.1"/>
</dbReference>
<dbReference type="EMBL" id="JAEEGC010000212">
    <property type="protein sequence ID" value="MBV7276837.1"/>
    <property type="molecule type" value="Genomic_DNA"/>
</dbReference>
<organism evidence="2 3">
    <name type="scientific">Clostridium thailandense</name>
    <dbReference type="NCBI Taxonomy" id="2794346"/>
    <lineage>
        <taxon>Bacteria</taxon>
        <taxon>Bacillati</taxon>
        <taxon>Bacillota</taxon>
        <taxon>Clostridia</taxon>
        <taxon>Eubacteriales</taxon>
        <taxon>Clostridiaceae</taxon>
        <taxon>Clostridium</taxon>
    </lineage>
</organism>
<dbReference type="Pfam" id="PF01695">
    <property type="entry name" value="IstB_IS21"/>
    <property type="match status" value="1"/>
</dbReference>
<protein>
    <submittedName>
        <fullName evidence="2">ATP-binding protein</fullName>
    </submittedName>
</protein>
<keyword evidence="3" id="KW-1185">Reference proteome</keyword>
<proteinExistence type="predicted"/>
<evidence type="ECO:0000313" key="2">
    <source>
        <dbReference type="EMBL" id="MBV7276837.1"/>
    </source>
</evidence>
<dbReference type="GO" id="GO:0005524">
    <property type="term" value="F:ATP binding"/>
    <property type="evidence" value="ECO:0007669"/>
    <property type="project" value="UniProtKB-KW"/>
</dbReference>
<gene>
    <name evidence="2" type="ORF">I6U48_28615</name>
</gene>
<dbReference type="Proteomes" id="UP000694308">
    <property type="component" value="Unassembled WGS sequence"/>
</dbReference>
<reference evidence="2" key="1">
    <citation type="submission" date="2020-12" db="EMBL/GenBank/DDBJ databases">
        <title>Clostridium thailandense sp. nov., a novel acetogenic bacterium isolated from peat land soil in Thailand.</title>
        <authorList>
            <person name="Chaikitkaew S."/>
            <person name="Birkeland N.K."/>
        </authorList>
    </citation>
    <scope>NUCLEOTIDE SEQUENCE</scope>
    <source>
        <strain evidence="2">PL3</strain>
    </source>
</reference>
<evidence type="ECO:0000259" key="1">
    <source>
        <dbReference type="Pfam" id="PF01695"/>
    </source>
</evidence>
<keyword evidence="2" id="KW-0547">Nucleotide-binding</keyword>
<dbReference type="InterPro" id="IPR002611">
    <property type="entry name" value="IstB_ATP-bd"/>
</dbReference>